<dbReference type="InterPro" id="IPR014001">
    <property type="entry name" value="Helicase_ATP-bd"/>
</dbReference>
<dbReference type="GO" id="GO:0016787">
    <property type="term" value="F:hydrolase activity"/>
    <property type="evidence" value="ECO:0007669"/>
    <property type="project" value="InterPro"/>
</dbReference>
<dbReference type="PANTHER" id="PTHR47396">
    <property type="entry name" value="TYPE I RESTRICTION ENZYME ECOKI R PROTEIN"/>
    <property type="match status" value="1"/>
</dbReference>
<keyword evidence="3" id="KW-0347">Helicase</keyword>
<dbReference type="InterPro" id="IPR011856">
    <property type="entry name" value="tRNA_endonuc-like_dom_sf"/>
</dbReference>
<dbReference type="GO" id="GO:0005829">
    <property type="term" value="C:cytosol"/>
    <property type="evidence" value="ECO:0007669"/>
    <property type="project" value="TreeGrafter"/>
</dbReference>
<dbReference type="EMBL" id="CP028941">
    <property type="protein sequence ID" value="QKM62577.1"/>
    <property type="molecule type" value="Genomic_DNA"/>
</dbReference>
<evidence type="ECO:0000313" key="3">
    <source>
        <dbReference type="EMBL" id="QKM62577.1"/>
    </source>
</evidence>
<feature type="domain" description="Helicase C-terminal" evidence="2">
    <location>
        <begin position="432"/>
        <end position="606"/>
    </location>
</feature>
<evidence type="ECO:0000313" key="4">
    <source>
        <dbReference type="Proteomes" id="UP000500806"/>
    </source>
</evidence>
<dbReference type="RefSeq" id="WP_173942737.1">
    <property type="nucleotide sequence ID" value="NZ_CBCSCD010000001.1"/>
</dbReference>
<dbReference type="SUPFAM" id="SSF52540">
    <property type="entry name" value="P-loop containing nucleoside triphosphate hydrolases"/>
    <property type="match status" value="1"/>
</dbReference>
<dbReference type="Gene3D" id="6.10.140.530">
    <property type="match status" value="3"/>
</dbReference>
<dbReference type="InterPro" id="IPR011335">
    <property type="entry name" value="Restrct_endonuc-II-like"/>
</dbReference>
<dbReference type="GO" id="GO:0004386">
    <property type="term" value="F:helicase activity"/>
    <property type="evidence" value="ECO:0007669"/>
    <property type="project" value="UniProtKB-KW"/>
</dbReference>
<keyword evidence="3" id="KW-0378">Hydrolase</keyword>
<proteinExistence type="predicted"/>
<dbReference type="CDD" id="cd22333">
    <property type="entry name" value="LlaBIII_nuclease-like"/>
    <property type="match status" value="1"/>
</dbReference>
<sequence length="928" mass="104868">MSSFADFLSSLDPEAGKRGKQFEHFVKWFLKNDPEWSTQVDQIWLWEDYPERWGADCGIDLVFKHRNGETWAVQSKCYSPQYDITKKDVDTFLSESNRQGIDKRLLIATTDRIGANAKQVCDAQDKKVTRYLLSHFEDSAIEYPSSMSELSTAKPKVKPPPRSHQIDAIEAVSTKFKDVDRGQLIMACGTGKTFTTLWIKERLQAQSTLVLLPSLGLLSQTLHEWTRVANEPFEVLCVCSDDSVGKRGNDEAVHSVADLAFPVTSDPNEIRSFLNRSGKKVVFSTYQSSPLIAEAQADQSTPYFDLAIADEAHRCAGKVSGDFSTILDAQKIRANKRLFTTATPRTYSSSVKKAASERGIEVVGMDDEEVFGKPLFSLSFGQAIKLELLTDYQVVIVGVDSPMVSSWIENRELLKTESGLEIDAETLASQVGLLKAFKDYNLHRVISFHSRVKRAEEFSQDIHKVIEWMDEKHRPSGELKTDFVSGEMPTDKRRRKLGQLKGLSDNQRGLLTNARCLSEGVDVPSLDGVAFIDPRGSQIDIIQAVGRAIRLSANKTAGTIVLPVFIGSGENPEEFLEGGNFKPIWDVLNALKAHDDVLADELDQMRTEMGRKGSSVVEGAFNKIVIDLPVSVESSFGDSLRTVLVENMTASWEFYFGLLESYKLANGDCSVPKGFKALNKYNLDKWVSHQRSATNSGALQEDRANRLIALGFDPTPYDSKWEHKFSLVKEYFNINGTSNIGSRDPNRELARWVVKQRVKYRESRLSEHHKTKLQSINFDLERKDFDRKNDSNLTYQEAVLAVSKLSIPTSNSYQAWARGDQSVYGVFPDDLPRSPQQVYLDAGWIDWSSFLGTLNRDQQTNANWQDMFDQYKLYASQFITPPSHIKSSDTKLKNWINTQRQQFRESRLSNQRIKELEKVGFIFNPNKK</sequence>
<dbReference type="PROSITE" id="PS51194">
    <property type="entry name" value="HELICASE_CTER"/>
    <property type="match status" value="1"/>
</dbReference>
<dbReference type="Gene3D" id="3.40.1350.10">
    <property type="match status" value="1"/>
</dbReference>
<gene>
    <name evidence="3" type="ORF">DCO16_05545</name>
</gene>
<dbReference type="SMART" id="SM00487">
    <property type="entry name" value="DEXDc"/>
    <property type="match status" value="1"/>
</dbReference>
<feature type="domain" description="Helicase ATP-binding" evidence="1">
    <location>
        <begin position="173"/>
        <end position="362"/>
    </location>
</feature>
<dbReference type="Pfam" id="PF13156">
    <property type="entry name" value="Mrr_cat_2"/>
    <property type="match status" value="1"/>
</dbReference>
<dbReference type="InterPro" id="IPR001650">
    <property type="entry name" value="Helicase_C-like"/>
</dbReference>
<dbReference type="InterPro" id="IPR039442">
    <property type="entry name" value="Mrr-like_dom"/>
</dbReference>
<dbReference type="InterPro" id="IPR006935">
    <property type="entry name" value="Helicase/UvrB_N"/>
</dbReference>
<keyword evidence="3" id="KW-0067">ATP-binding</keyword>
<reference evidence="3 4" key="1">
    <citation type="submission" date="2018-04" db="EMBL/GenBank/DDBJ databases">
        <title>Polynucleobacter sp. LimPoW16 genome.</title>
        <authorList>
            <person name="Hahn M.W."/>
        </authorList>
    </citation>
    <scope>NUCLEOTIDE SEQUENCE [LARGE SCALE GENOMIC DNA]</scope>
    <source>
        <strain evidence="3 4">LimPoW16</strain>
    </source>
</reference>
<dbReference type="AlphaFoldDB" id="A0A6M9PUK9"/>
<name>A0A6M9PUK9_9BURK</name>
<dbReference type="Pfam" id="PF04851">
    <property type="entry name" value="ResIII"/>
    <property type="match status" value="1"/>
</dbReference>
<keyword evidence="4" id="KW-1185">Reference proteome</keyword>
<dbReference type="GO" id="GO:0005524">
    <property type="term" value="F:ATP binding"/>
    <property type="evidence" value="ECO:0007669"/>
    <property type="project" value="InterPro"/>
</dbReference>
<dbReference type="InterPro" id="IPR050742">
    <property type="entry name" value="Helicase_Restrict-Modif_Enz"/>
</dbReference>
<dbReference type="PROSITE" id="PS51192">
    <property type="entry name" value="HELICASE_ATP_BIND_1"/>
    <property type="match status" value="1"/>
</dbReference>
<evidence type="ECO:0000259" key="1">
    <source>
        <dbReference type="PROSITE" id="PS51192"/>
    </source>
</evidence>
<accession>A0A6M9PUK9</accession>
<protein>
    <submittedName>
        <fullName evidence="3">Helicase</fullName>
    </submittedName>
</protein>
<dbReference type="InterPro" id="IPR005114">
    <property type="entry name" value="Helicase_assoc"/>
</dbReference>
<dbReference type="Gene3D" id="3.40.50.300">
    <property type="entry name" value="P-loop containing nucleotide triphosphate hydrolases"/>
    <property type="match status" value="2"/>
</dbReference>
<organism evidence="3 4">
    <name type="scientific">Polynucleobacter antarcticus</name>
    <dbReference type="NCBI Taxonomy" id="1743162"/>
    <lineage>
        <taxon>Bacteria</taxon>
        <taxon>Pseudomonadati</taxon>
        <taxon>Pseudomonadota</taxon>
        <taxon>Betaproteobacteria</taxon>
        <taxon>Burkholderiales</taxon>
        <taxon>Burkholderiaceae</taxon>
        <taxon>Polynucleobacter</taxon>
    </lineage>
</organism>
<dbReference type="Proteomes" id="UP000500806">
    <property type="component" value="Chromosome"/>
</dbReference>
<dbReference type="KEGG" id="pani:DCO16_05545"/>
<dbReference type="SMART" id="SM00490">
    <property type="entry name" value="HELICc"/>
    <property type="match status" value="1"/>
</dbReference>
<evidence type="ECO:0000259" key="2">
    <source>
        <dbReference type="PROSITE" id="PS51194"/>
    </source>
</evidence>
<dbReference type="GO" id="GO:0003677">
    <property type="term" value="F:DNA binding"/>
    <property type="evidence" value="ECO:0007669"/>
    <property type="project" value="InterPro"/>
</dbReference>
<dbReference type="PANTHER" id="PTHR47396:SF1">
    <property type="entry name" value="ATP-DEPENDENT HELICASE IRC3-RELATED"/>
    <property type="match status" value="1"/>
</dbReference>
<dbReference type="Pfam" id="PF00271">
    <property type="entry name" value="Helicase_C"/>
    <property type="match status" value="1"/>
</dbReference>
<dbReference type="SUPFAM" id="SSF52980">
    <property type="entry name" value="Restriction endonuclease-like"/>
    <property type="match status" value="1"/>
</dbReference>
<dbReference type="InterPro" id="IPR027417">
    <property type="entry name" value="P-loop_NTPase"/>
</dbReference>
<dbReference type="CDD" id="cd18785">
    <property type="entry name" value="SF2_C"/>
    <property type="match status" value="1"/>
</dbReference>
<keyword evidence="3" id="KW-0547">Nucleotide-binding</keyword>
<dbReference type="Pfam" id="PF03457">
    <property type="entry name" value="HA"/>
    <property type="match status" value="3"/>
</dbReference>